<dbReference type="InterPro" id="IPR047132">
    <property type="entry name" value="Olfact_rcpt_6C-like"/>
</dbReference>
<dbReference type="PANTHER" id="PTHR26454">
    <property type="entry name" value="OLFACTORY RECEPTOR"/>
    <property type="match status" value="1"/>
</dbReference>
<dbReference type="Pfam" id="PF13853">
    <property type="entry name" value="7tm_4"/>
    <property type="match status" value="1"/>
</dbReference>
<dbReference type="EMBL" id="OW240916">
    <property type="protein sequence ID" value="CAH2294668.1"/>
    <property type="molecule type" value="Genomic_DNA"/>
</dbReference>
<evidence type="ECO:0000256" key="5">
    <source>
        <dbReference type="ARBA" id="ARBA00022989"/>
    </source>
</evidence>
<evidence type="ECO:0000256" key="1">
    <source>
        <dbReference type="ARBA" id="ARBA00004651"/>
    </source>
</evidence>
<organism evidence="13 14">
    <name type="scientific">Pelobates cultripes</name>
    <name type="common">Western spadefoot toad</name>
    <dbReference type="NCBI Taxonomy" id="61616"/>
    <lineage>
        <taxon>Eukaryota</taxon>
        <taxon>Metazoa</taxon>
        <taxon>Chordata</taxon>
        <taxon>Craniata</taxon>
        <taxon>Vertebrata</taxon>
        <taxon>Euteleostomi</taxon>
        <taxon>Amphibia</taxon>
        <taxon>Batrachia</taxon>
        <taxon>Anura</taxon>
        <taxon>Pelobatoidea</taxon>
        <taxon>Pelobatidae</taxon>
        <taxon>Pelobates</taxon>
    </lineage>
</organism>
<feature type="transmembrane region" description="Helical" evidence="11">
    <location>
        <begin position="87"/>
        <end position="110"/>
    </location>
</feature>
<dbReference type="SUPFAM" id="SSF81321">
    <property type="entry name" value="Family A G protein-coupled receptor-like"/>
    <property type="match status" value="1"/>
</dbReference>
<feature type="transmembrane region" description="Helical" evidence="11">
    <location>
        <begin position="220"/>
        <end position="240"/>
    </location>
</feature>
<keyword evidence="9 10" id="KW-0807">Transducer</keyword>
<dbReference type="PRINTS" id="PR00245">
    <property type="entry name" value="OLFACTORYR"/>
</dbReference>
<evidence type="ECO:0000256" key="3">
    <source>
        <dbReference type="ARBA" id="ARBA00022692"/>
    </source>
</evidence>
<evidence type="ECO:0000259" key="12">
    <source>
        <dbReference type="PROSITE" id="PS50262"/>
    </source>
</evidence>
<dbReference type="InterPro" id="IPR000725">
    <property type="entry name" value="Olfact_rcpt"/>
</dbReference>
<feature type="transmembrane region" description="Helical" evidence="11">
    <location>
        <begin position="7"/>
        <end position="29"/>
    </location>
</feature>
<feature type="transmembrane region" description="Helical" evidence="11">
    <location>
        <begin position="142"/>
        <end position="169"/>
    </location>
</feature>
<feature type="domain" description="G-protein coupled receptors family 1 profile" evidence="12">
    <location>
        <begin position="1"/>
        <end position="238"/>
    </location>
</feature>
<protein>
    <recommendedName>
        <fullName evidence="11">Olfactory receptor</fullName>
    </recommendedName>
</protein>
<dbReference type="InterPro" id="IPR000276">
    <property type="entry name" value="GPCR_Rhodpsn"/>
</dbReference>
<dbReference type="InterPro" id="IPR017452">
    <property type="entry name" value="GPCR_Rhodpsn_7TM"/>
</dbReference>
<dbReference type="PROSITE" id="PS00237">
    <property type="entry name" value="G_PROTEIN_RECEP_F1_1"/>
    <property type="match status" value="1"/>
</dbReference>
<feature type="transmembrane region" description="Helical" evidence="11">
    <location>
        <begin position="49"/>
        <end position="67"/>
    </location>
</feature>
<dbReference type="GO" id="GO:0004930">
    <property type="term" value="F:G protein-coupled receptor activity"/>
    <property type="evidence" value="ECO:0007669"/>
    <property type="project" value="UniProtKB-KW"/>
</dbReference>
<dbReference type="Gene3D" id="1.20.1070.10">
    <property type="entry name" value="Rhodopsin 7-helix transmembrane proteins"/>
    <property type="match status" value="1"/>
</dbReference>
<dbReference type="PROSITE" id="PS50262">
    <property type="entry name" value="G_PROTEIN_RECEP_F1_2"/>
    <property type="match status" value="1"/>
</dbReference>
<evidence type="ECO:0000313" key="14">
    <source>
        <dbReference type="Proteomes" id="UP001295444"/>
    </source>
</evidence>
<keyword evidence="4 11" id="KW-0552">Olfaction</keyword>
<evidence type="ECO:0000256" key="9">
    <source>
        <dbReference type="ARBA" id="ARBA00023224"/>
    </source>
</evidence>
<feature type="non-terminal residue" evidence="13">
    <location>
        <position position="1"/>
    </location>
</feature>
<dbReference type="Proteomes" id="UP001295444">
    <property type="component" value="Chromosome 05"/>
</dbReference>
<keyword evidence="14" id="KW-1185">Reference proteome</keyword>
<dbReference type="GO" id="GO:0005886">
    <property type="term" value="C:plasma membrane"/>
    <property type="evidence" value="ECO:0007669"/>
    <property type="project" value="UniProtKB-SubCell"/>
</dbReference>
<evidence type="ECO:0000256" key="6">
    <source>
        <dbReference type="ARBA" id="ARBA00023040"/>
    </source>
</evidence>
<evidence type="ECO:0000256" key="4">
    <source>
        <dbReference type="ARBA" id="ARBA00022725"/>
    </source>
</evidence>
<proteinExistence type="inferred from homology"/>
<keyword evidence="2 11" id="KW-1003">Cell membrane</keyword>
<feature type="non-terminal residue" evidence="13">
    <location>
        <position position="253"/>
    </location>
</feature>
<reference evidence="13" key="1">
    <citation type="submission" date="2022-03" db="EMBL/GenBank/DDBJ databases">
        <authorList>
            <person name="Alioto T."/>
            <person name="Alioto T."/>
            <person name="Gomez Garrido J."/>
        </authorList>
    </citation>
    <scope>NUCLEOTIDE SEQUENCE</scope>
</reference>
<evidence type="ECO:0000256" key="2">
    <source>
        <dbReference type="ARBA" id="ARBA00022475"/>
    </source>
</evidence>
<dbReference type="GO" id="GO:0004984">
    <property type="term" value="F:olfactory receptor activity"/>
    <property type="evidence" value="ECO:0007669"/>
    <property type="project" value="InterPro"/>
</dbReference>
<dbReference type="PANTHER" id="PTHR26454:SF171">
    <property type="entry name" value="OLFACTORY RECEPTOR"/>
    <property type="match status" value="1"/>
</dbReference>
<keyword evidence="8 10" id="KW-0675">Receptor</keyword>
<evidence type="ECO:0000256" key="10">
    <source>
        <dbReference type="RuleBase" id="RU000688"/>
    </source>
</evidence>
<keyword evidence="7 11" id="KW-0472">Membrane</keyword>
<keyword evidence="6 10" id="KW-0297">G-protein coupled receptor</keyword>
<dbReference type="FunFam" id="1.20.1070.10:FF:000015">
    <property type="entry name" value="Olfactory receptor"/>
    <property type="match status" value="1"/>
</dbReference>
<evidence type="ECO:0000256" key="11">
    <source>
        <dbReference type="RuleBase" id="RU363047"/>
    </source>
</evidence>
<accession>A0AAD1WA13</accession>
<evidence type="ECO:0000256" key="8">
    <source>
        <dbReference type="ARBA" id="ARBA00023170"/>
    </source>
</evidence>
<comment type="subcellular location">
    <subcellularLocation>
        <location evidence="1 11">Cell membrane</location>
        <topology evidence="1 11">Multi-pass membrane protein</topology>
    </subcellularLocation>
</comment>
<keyword evidence="11" id="KW-0716">Sensory transduction</keyword>
<keyword evidence="5 11" id="KW-1133">Transmembrane helix</keyword>
<dbReference type="PRINTS" id="PR00237">
    <property type="entry name" value="GPCRRHODOPSN"/>
</dbReference>
<gene>
    <name evidence="13" type="ORF">PECUL_23A059365</name>
</gene>
<comment type="similarity">
    <text evidence="10">Belongs to the G-protein coupled receptor 1 family.</text>
</comment>
<sequence length="253" mass="28192">KLHIPMYMFLSSLAVVDICFLSSTVPKLLASLATHNGHISFSSCLTQFFFYYSFGAVEFGSLALMSIDRYFAICHPLRYSALMTKHVCARLILGVWIFGFLKFIPTFIFLSRLTFCGRPTIIQHFFCDGSALLNVSCSDTSFVGYIFLCTTIFGIVVSIIPTLLSYTFIISSIFKISTSSGRKKTFSTCSAHLLAVSTDYGSCIFLYIRPAGTTSSTSEMFVTVINSILNPLLNPYIYTLRNQMIKNALKALL</sequence>
<feature type="transmembrane region" description="Helical" evidence="11">
    <location>
        <begin position="190"/>
        <end position="208"/>
    </location>
</feature>
<name>A0AAD1WA13_PELCU</name>
<evidence type="ECO:0000313" key="13">
    <source>
        <dbReference type="EMBL" id="CAH2294668.1"/>
    </source>
</evidence>
<evidence type="ECO:0000256" key="7">
    <source>
        <dbReference type="ARBA" id="ARBA00023136"/>
    </source>
</evidence>
<dbReference type="AlphaFoldDB" id="A0AAD1WA13"/>
<keyword evidence="3 10" id="KW-0812">Transmembrane</keyword>